<protein>
    <recommendedName>
        <fullName evidence="1">ZSWIM1/3 RNaseH-like domain-containing protein</fullName>
    </recommendedName>
</protein>
<name>A0A9J6GEI0_HAELO</name>
<comment type="caution">
    <text evidence="2">The sequence shown here is derived from an EMBL/GenBank/DDBJ whole genome shotgun (WGS) entry which is preliminary data.</text>
</comment>
<dbReference type="OMA" id="NCDGADV"/>
<dbReference type="InterPro" id="IPR052579">
    <property type="entry name" value="Zinc_finger_SWIM"/>
</dbReference>
<accession>A0A9J6GEI0</accession>
<evidence type="ECO:0000313" key="3">
    <source>
        <dbReference type="Proteomes" id="UP000821853"/>
    </source>
</evidence>
<dbReference type="PANTHER" id="PTHR31569:SF4">
    <property type="entry name" value="SWIM-TYPE DOMAIN-CONTAINING PROTEIN"/>
    <property type="match status" value="1"/>
</dbReference>
<dbReference type="PANTHER" id="PTHR31569">
    <property type="entry name" value="SWIM-TYPE DOMAIN-CONTAINING PROTEIN"/>
    <property type="match status" value="1"/>
</dbReference>
<gene>
    <name evidence="2" type="ORF">HPB48_009303</name>
</gene>
<dbReference type="InterPro" id="IPR048324">
    <property type="entry name" value="ZSWIM1-3_RNaseH-like"/>
</dbReference>
<keyword evidence="3" id="KW-1185">Reference proteome</keyword>
<feature type="domain" description="ZSWIM1/3 RNaseH-like" evidence="1">
    <location>
        <begin position="62"/>
        <end position="141"/>
    </location>
</feature>
<proteinExistence type="predicted"/>
<dbReference type="Proteomes" id="UP000821853">
    <property type="component" value="Chromosome 4"/>
</dbReference>
<reference evidence="2 3" key="1">
    <citation type="journal article" date="2020" name="Cell">
        <title>Large-Scale Comparative Analyses of Tick Genomes Elucidate Their Genetic Diversity and Vector Capacities.</title>
        <authorList>
            <consortium name="Tick Genome and Microbiome Consortium (TIGMIC)"/>
            <person name="Jia N."/>
            <person name="Wang J."/>
            <person name="Shi W."/>
            <person name="Du L."/>
            <person name="Sun Y."/>
            <person name="Zhan W."/>
            <person name="Jiang J.F."/>
            <person name="Wang Q."/>
            <person name="Zhang B."/>
            <person name="Ji P."/>
            <person name="Bell-Sakyi L."/>
            <person name="Cui X.M."/>
            <person name="Yuan T.T."/>
            <person name="Jiang B.G."/>
            <person name="Yang W.F."/>
            <person name="Lam T.T."/>
            <person name="Chang Q.C."/>
            <person name="Ding S.J."/>
            <person name="Wang X.J."/>
            <person name="Zhu J.G."/>
            <person name="Ruan X.D."/>
            <person name="Zhao L."/>
            <person name="Wei J.T."/>
            <person name="Ye R.Z."/>
            <person name="Que T.C."/>
            <person name="Du C.H."/>
            <person name="Zhou Y.H."/>
            <person name="Cheng J.X."/>
            <person name="Dai P.F."/>
            <person name="Guo W.B."/>
            <person name="Han X.H."/>
            <person name="Huang E.J."/>
            <person name="Li L.F."/>
            <person name="Wei W."/>
            <person name="Gao Y.C."/>
            <person name="Liu J.Z."/>
            <person name="Shao H.Z."/>
            <person name="Wang X."/>
            <person name="Wang C.C."/>
            <person name="Yang T.C."/>
            <person name="Huo Q.B."/>
            <person name="Li W."/>
            <person name="Chen H.Y."/>
            <person name="Chen S.E."/>
            <person name="Zhou L.G."/>
            <person name="Ni X.B."/>
            <person name="Tian J.H."/>
            <person name="Sheng Y."/>
            <person name="Liu T."/>
            <person name="Pan Y.S."/>
            <person name="Xia L.Y."/>
            <person name="Li J."/>
            <person name="Zhao F."/>
            <person name="Cao W.C."/>
        </authorList>
    </citation>
    <scope>NUCLEOTIDE SEQUENCE [LARGE SCALE GENOMIC DNA]</scope>
    <source>
        <strain evidence="2">HaeL-2018</strain>
    </source>
</reference>
<dbReference type="EMBL" id="JABSTR010000006">
    <property type="protein sequence ID" value="KAH9372864.1"/>
    <property type="molecule type" value="Genomic_DNA"/>
</dbReference>
<organism evidence="2 3">
    <name type="scientific">Haemaphysalis longicornis</name>
    <name type="common">Bush tick</name>
    <dbReference type="NCBI Taxonomy" id="44386"/>
    <lineage>
        <taxon>Eukaryota</taxon>
        <taxon>Metazoa</taxon>
        <taxon>Ecdysozoa</taxon>
        <taxon>Arthropoda</taxon>
        <taxon>Chelicerata</taxon>
        <taxon>Arachnida</taxon>
        <taxon>Acari</taxon>
        <taxon>Parasitiformes</taxon>
        <taxon>Ixodida</taxon>
        <taxon>Ixodoidea</taxon>
        <taxon>Ixodidae</taxon>
        <taxon>Haemaphysalinae</taxon>
        <taxon>Haemaphysalis</taxon>
    </lineage>
</organism>
<dbReference type="OrthoDB" id="123417at2759"/>
<evidence type="ECO:0000259" key="1">
    <source>
        <dbReference type="Pfam" id="PF21056"/>
    </source>
</evidence>
<dbReference type="Pfam" id="PF21056">
    <property type="entry name" value="ZSWIM1-3_RNaseH-like"/>
    <property type="match status" value="1"/>
</dbReference>
<evidence type="ECO:0000313" key="2">
    <source>
        <dbReference type="EMBL" id="KAH9372864.1"/>
    </source>
</evidence>
<dbReference type="VEuPathDB" id="VectorBase:HLOH_057932"/>
<sequence>MSSKSEVSMDIGSFCFPHCSSLTAYLFTGKKTIARDLHNLKKDLRGQDEATELMNEIQKCQEKFHAKVIPVTDENEELQILFIQTAHMRQAFRSFPEVLLLDATYRTNKLRMPLFVFVIQDGTGSSQVVAYVFVACEQLHVVSRHTLRW</sequence>
<dbReference type="AlphaFoldDB" id="A0A9J6GEI0"/>